<dbReference type="SMART" id="SM00471">
    <property type="entry name" value="HDc"/>
    <property type="match status" value="1"/>
</dbReference>
<evidence type="ECO:0000259" key="1">
    <source>
        <dbReference type="SMART" id="SM00471"/>
    </source>
</evidence>
<dbReference type="PATRIC" id="fig|1555112.3.peg.698"/>
<dbReference type="GO" id="GO:0008893">
    <property type="term" value="F:guanosine-3',5'-bis(diphosphate) 3'-diphosphatase activity"/>
    <property type="evidence" value="ECO:0007669"/>
    <property type="project" value="TreeGrafter"/>
</dbReference>
<keyword evidence="3" id="KW-1185">Reference proteome</keyword>
<dbReference type="InterPro" id="IPR003607">
    <property type="entry name" value="HD/PDEase_dom"/>
</dbReference>
<evidence type="ECO:0000313" key="3">
    <source>
        <dbReference type="Proteomes" id="UP000065807"/>
    </source>
</evidence>
<evidence type="ECO:0000313" key="2">
    <source>
        <dbReference type="EMBL" id="BAS26525.1"/>
    </source>
</evidence>
<protein>
    <submittedName>
        <fullName evidence="2">Phosphohydrolase</fullName>
    </submittedName>
</protein>
<reference evidence="3" key="2">
    <citation type="journal article" date="2016" name="Int. J. Syst. Evol. Microbiol.">
        <title>Complete genome sequence and cell structure of Limnochorda pilosa, a Gram-negative spore-former within the phylum Firmicutes.</title>
        <authorList>
            <person name="Watanabe M."/>
            <person name="Kojima H."/>
            <person name="Fukui M."/>
        </authorList>
    </citation>
    <scope>NUCLEOTIDE SEQUENCE [LARGE SCALE GENOMIC DNA]</scope>
    <source>
        <strain evidence="3">HC45</strain>
    </source>
</reference>
<dbReference type="PANTHER" id="PTHR46246:SF1">
    <property type="entry name" value="GUANOSINE-3',5'-BIS(DIPHOSPHATE) 3'-PYROPHOSPHOHYDROLASE MESH1"/>
    <property type="match status" value="1"/>
</dbReference>
<dbReference type="Pfam" id="PF13328">
    <property type="entry name" value="HD_4"/>
    <property type="match status" value="1"/>
</dbReference>
<dbReference type="STRING" id="1555112.LIP_0668"/>
<keyword evidence="2" id="KW-0378">Hydrolase</keyword>
<dbReference type="SUPFAM" id="SSF109604">
    <property type="entry name" value="HD-domain/PDEase-like"/>
    <property type="match status" value="1"/>
</dbReference>
<proteinExistence type="predicted"/>
<sequence>MDPARFAEAVRFALAAHGDQRRKGSPVPYVTHPVAVAGILAQYGYPEPVVLAAVLHDVLEDTAVTAPEIEERFGRRVLDLVEAVTEVKVRDGRPVPWEERKAEQLQHLRDTGDLEAVGLKAADVLNNVASIVRDLRVHGPSTWSRFRRGPAHQLQYYRILSDTVGDRLGSHPLARELQEQVELLHLEAARAAGGAAPP</sequence>
<dbReference type="InterPro" id="IPR052194">
    <property type="entry name" value="MESH1"/>
</dbReference>
<gene>
    <name evidence="2" type="ORF">LIP_0668</name>
</gene>
<dbReference type="Proteomes" id="UP000065807">
    <property type="component" value="Chromosome"/>
</dbReference>
<reference evidence="3" key="1">
    <citation type="submission" date="2015-07" db="EMBL/GenBank/DDBJ databases">
        <title>Complete genome sequence and phylogenetic analysis of Limnochorda pilosa.</title>
        <authorList>
            <person name="Watanabe M."/>
            <person name="Kojima H."/>
            <person name="Fukui M."/>
        </authorList>
    </citation>
    <scope>NUCLEOTIDE SEQUENCE [LARGE SCALE GENOMIC DNA]</scope>
    <source>
        <strain evidence="3">HC45</strain>
    </source>
</reference>
<dbReference type="EMBL" id="AP014924">
    <property type="protein sequence ID" value="BAS26525.1"/>
    <property type="molecule type" value="Genomic_DNA"/>
</dbReference>
<dbReference type="AlphaFoldDB" id="A0A0K2SHF7"/>
<feature type="domain" description="HD/PDEase" evidence="1">
    <location>
        <begin position="25"/>
        <end position="137"/>
    </location>
</feature>
<organism evidence="2 3">
    <name type="scientific">Limnochorda pilosa</name>
    <dbReference type="NCBI Taxonomy" id="1555112"/>
    <lineage>
        <taxon>Bacteria</taxon>
        <taxon>Bacillati</taxon>
        <taxon>Bacillota</taxon>
        <taxon>Limnochordia</taxon>
        <taxon>Limnochordales</taxon>
        <taxon>Limnochordaceae</taxon>
        <taxon>Limnochorda</taxon>
    </lineage>
</organism>
<name>A0A0K2SHF7_LIMPI</name>
<accession>A0A0K2SHF7</accession>
<dbReference type="KEGG" id="lpil:LIP_0668"/>
<dbReference type="Gene3D" id="1.10.3210.10">
    <property type="entry name" value="Hypothetical protein af1432"/>
    <property type="match status" value="1"/>
</dbReference>
<dbReference type="PANTHER" id="PTHR46246">
    <property type="entry name" value="GUANOSINE-3',5'-BIS(DIPHOSPHATE) 3'-PYROPHOSPHOHYDROLASE MESH1"/>
    <property type="match status" value="1"/>
</dbReference>